<gene>
    <name evidence="1" type="ORF">S03H2_27749</name>
</gene>
<dbReference type="AlphaFoldDB" id="X1HCJ7"/>
<proteinExistence type="predicted"/>
<name>X1HCJ7_9ZZZZ</name>
<sequence>MKYSIIEKVDFKKFQKENMQLNIILVINRFEGKYESNKGYRGAK</sequence>
<evidence type="ECO:0000313" key="1">
    <source>
        <dbReference type="EMBL" id="GAH51554.1"/>
    </source>
</evidence>
<accession>X1HCJ7</accession>
<protein>
    <submittedName>
        <fullName evidence="1">Uncharacterized protein</fullName>
    </submittedName>
</protein>
<comment type="caution">
    <text evidence="1">The sequence shown here is derived from an EMBL/GenBank/DDBJ whole genome shotgun (WGS) entry which is preliminary data.</text>
</comment>
<reference evidence="1" key="1">
    <citation type="journal article" date="2014" name="Front. Microbiol.">
        <title>High frequency of phylogenetically diverse reductive dehalogenase-homologous genes in deep subseafloor sedimentary metagenomes.</title>
        <authorList>
            <person name="Kawai M."/>
            <person name="Futagami T."/>
            <person name="Toyoda A."/>
            <person name="Takaki Y."/>
            <person name="Nishi S."/>
            <person name="Hori S."/>
            <person name="Arai W."/>
            <person name="Tsubouchi T."/>
            <person name="Morono Y."/>
            <person name="Uchiyama I."/>
            <person name="Ito T."/>
            <person name="Fujiyama A."/>
            <person name="Inagaki F."/>
            <person name="Takami H."/>
        </authorList>
    </citation>
    <scope>NUCLEOTIDE SEQUENCE</scope>
    <source>
        <strain evidence="1">Expedition CK06-06</strain>
    </source>
</reference>
<dbReference type="EMBL" id="BARU01016701">
    <property type="protein sequence ID" value="GAH51554.1"/>
    <property type="molecule type" value="Genomic_DNA"/>
</dbReference>
<organism evidence="1">
    <name type="scientific">marine sediment metagenome</name>
    <dbReference type="NCBI Taxonomy" id="412755"/>
    <lineage>
        <taxon>unclassified sequences</taxon>
        <taxon>metagenomes</taxon>
        <taxon>ecological metagenomes</taxon>
    </lineage>
</organism>